<dbReference type="PANTHER" id="PTHR47648">
    <property type="entry name" value="KILLER CELL LECTIN-LIKE RECEPTOR SUBFAMILY G MEMBER 1"/>
    <property type="match status" value="1"/>
</dbReference>
<keyword evidence="3" id="KW-1185">Reference proteome</keyword>
<dbReference type="InterPro" id="IPR001304">
    <property type="entry name" value="C-type_lectin-like"/>
</dbReference>
<dbReference type="InterPro" id="IPR016187">
    <property type="entry name" value="CTDL_fold"/>
</dbReference>
<sequence>MKKDWNSSQEFCSAERSHLLVISDAQEKLPWLTAEHYWIGLRKSTDSDWSWGNGLGLNNITVTSNSPVQHCGVLKNGILQASSCEVLFQWICEKSPE</sequence>
<reference evidence="2" key="1">
    <citation type="submission" date="2025-08" db="UniProtKB">
        <authorList>
            <consortium name="Ensembl"/>
        </authorList>
    </citation>
    <scope>IDENTIFICATION</scope>
</reference>
<reference evidence="2" key="2">
    <citation type="submission" date="2025-09" db="UniProtKB">
        <authorList>
            <consortium name="Ensembl"/>
        </authorList>
    </citation>
    <scope>IDENTIFICATION</scope>
</reference>
<dbReference type="SUPFAM" id="SSF56436">
    <property type="entry name" value="C-type lectin-like"/>
    <property type="match status" value="1"/>
</dbReference>
<organism evidence="2 3">
    <name type="scientific">Sphenodon punctatus</name>
    <name type="common">Tuatara</name>
    <name type="synonym">Hatteria punctata</name>
    <dbReference type="NCBI Taxonomy" id="8508"/>
    <lineage>
        <taxon>Eukaryota</taxon>
        <taxon>Metazoa</taxon>
        <taxon>Chordata</taxon>
        <taxon>Craniata</taxon>
        <taxon>Vertebrata</taxon>
        <taxon>Euteleostomi</taxon>
        <taxon>Lepidosauria</taxon>
        <taxon>Sphenodontia</taxon>
        <taxon>Sphenodontidae</taxon>
        <taxon>Sphenodon</taxon>
    </lineage>
</organism>
<dbReference type="InterPro" id="IPR016186">
    <property type="entry name" value="C-type_lectin-like/link_sf"/>
</dbReference>
<dbReference type="Proteomes" id="UP000694392">
    <property type="component" value="Unplaced"/>
</dbReference>
<evidence type="ECO:0000313" key="3">
    <source>
        <dbReference type="Proteomes" id="UP000694392"/>
    </source>
</evidence>
<accession>A0A8D0GYR3</accession>
<dbReference type="InterPro" id="IPR042190">
    <property type="entry name" value="KLRG1"/>
</dbReference>
<proteinExistence type="predicted"/>
<protein>
    <recommendedName>
        <fullName evidence="1">C-type lectin domain-containing protein</fullName>
    </recommendedName>
</protein>
<evidence type="ECO:0000259" key="1">
    <source>
        <dbReference type="PROSITE" id="PS50041"/>
    </source>
</evidence>
<dbReference type="Gene3D" id="3.10.100.10">
    <property type="entry name" value="Mannose-Binding Protein A, subunit A"/>
    <property type="match status" value="1"/>
</dbReference>
<name>A0A8D0GYR3_SPHPU</name>
<dbReference type="PANTHER" id="PTHR47648:SF1">
    <property type="entry name" value="KILLER CELL LECTIN-LIKE RECEPTOR SUBFAMILY G MEMBER 1"/>
    <property type="match status" value="1"/>
</dbReference>
<dbReference type="Ensembl" id="ENSSPUT00000013650.1">
    <property type="protein sequence ID" value="ENSSPUP00000012797.1"/>
    <property type="gene ID" value="ENSSPUG00000009855.1"/>
</dbReference>
<dbReference type="Pfam" id="PF00059">
    <property type="entry name" value="Lectin_C"/>
    <property type="match status" value="1"/>
</dbReference>
<evidence type="ECO:0000313" key="2">
    <source>
        <dbReference type="Ensembl" id="ENSSPUP00000012797.1"/>
    </source>
</evidence>
<dbReference type="GeneTree" id="ENSGT00950000185958"/>
<dbReference type="PROSITE" id="PS50041">
    <property type="entry name" value="C_TYPE_LECTIN_2"/>
    <property type="match status" value="1"/>
</dbReference>
<dbReference type="OMA" id="YLPWICE"/>
<dbReference type="AlphaFoldDB" id="A0A8D0GYR3"/>
<feature type="domain" description="C-type lectin" evidence="1">
    <location>
        <begin position="1"/>
        <end position="93"/>
    </location>
</feature>